<dbReference type="EMBL" id="JBHSWU010000066">
    <property type="protein sequence ID" value="MFC6723906.1"/>
    <property type="molecule type" value="Genomic_DNA"/>
</dbReference>
<gene>
    <name evidence="3" type="ORF">ACFQE1_05865</name>
</gene>
<sequence>MSIISTPLAASSPDESIGSHTESRIIISSGGVQYEITYNGKHRILVSGINRRSHEVYSGFAIDVDDQTLSDKMVNFSSGEHKEWSYDINRGINVVQDNHTIRFSTFGNSTAYNFTRDIETADAEKYPTPYISNVSVENGTIDGEPSAVANVTVVNPGPQTYGMKLLVNTEGTDGSFYAVSIPSYTNQTFSAELLEPRGDRIAGEARLYVKRPRKEDGALDQVEFVGSARSGTKQWNSSYEPVRGPWLDDSYEYENESIHTDADDRENLNPFDDPGRRKYVNAVVLTIVGVVAALVWRKLNRPT</sequence>
<organism evidence="3 4">
    <name type="scientific">Halobium palmae</name>
    <dbReference type="NCBI Taxonomy" id="1776492"/>
    <lineage>
        <taxon>Archaea</taxon>
        <taxon>Methanobacteriati</taxon>
        <taxon>Methanobacteriota</taxon>
        <taxon>Stenosarchaea group</taxon>
        <taxon>Halobacteria</taxon>
        <taxon>Halobacteriales</taxon>
        <taxon>Haloferacaceae</taxon>
        <taxon>Halobium</taxon>
    </lineage>
</organism>
<protein>
    <submittedName>
        <fullName evidence="3">Uncharacterized protein</fullName>
    </submittedName>
</protein>
<dbReference type="Proteomes" id="UP001596328">
    <property type="component" value="Unassembled WGS sequence"/>
</dbReference>
<dbReference type="AlphaFoldDB" id="A0ABD5RX51"/>
<reference evidence="3 4" key="1">
    <citation type="journal article" date="2019" name="Int. J. Syst. Evol. Microbiol.">
        <title>The Global Catalogue of Microorganisms (GCM) 10K type strain sequencing project: providing services to taxonomists for standard genome sequencing and annotation.</title>
        <authorList>
            <consortium name="The Broad Institute Genomics Platform"/>
            <consortium name="The Broad Institute Genome Sequencing Center for Infectious Disease"/>
            <person name="Wu L."/>
            <person name="Ma J."/>
        </authorList>
    </citation>
    <scope>NUCLEOTIDE SEQUENCE [LARGE SCALE GENOMIC DNA]</scope>
    <source>
        <strain evidence="3 4">NBRC 111368</strain>
    </source>
</reference>
<evidence type="ECO:0000256" key="2">
    <source>
        <dbReference type="SAM" id="Phobius"/>
    </source>
</evidence>
<name>A0ABD5RX51_9EURY</name>
<evidence type="ECO:0000256" key="1">
    <source>
        <dbReference type="SAM" id="MobiDB-lite"/>
    </source>
</evidence>
<feature type="transmembrane region" description="Helical" evidence="2">
    <location>
        <begin position="279"/>
        <end position="296"/>
    </location>
</feature>
<keyword evidence="2" id="KW-1133">Transmembrane helix</keyword>
<keyword evidence="2" id="KW-0812">Transmembrane</keyword>
<feature type="region of interest" description="Disordered" evidence="1">
    <location>
        <begin position="1"/>
        <end position="20"/>
    </location>
</feature>
<proteinExistence type="predicted"/>
<evidence type="ECO:0000313" key="4">
    <source>
        <dbReference type="Proteomes" id="UP001596328"/>
    </source>
</evidence>
<keyword evidence="4" id="KW-1185">Reference proteome</keyword>
<comment type="caution">
    <text evidence="3">The sequence shown here is derived from an EMBL/GenBank/DDBJ whole genome shotgun (WGS) entry which is preliminary data.</text>
</comment>
<evidence type="ECO:0000313" key="3">
    <source>
        <dbReference type="EMBL" id="MFC6723906.1"/>
    </source>
</evidence>
<accession>A0ABD5RX51</accession>
<keyword evidence="2" id="KW-0472">Membrane</keyword>